<proteinExistence type="inferred from homology"/>
<keyword evidence="6" id="KW-0742">SOS response</keyword>
<dbReference type="GO" id="GO:0003677">
    <property type="term" value="F:DNA binding"/>
    <property type="evidence" value="ECO:0007669"/>
    <property type="project" value="InterPro"/>
</dbReference>
<dbReference type="InterPro" id="IPR015927">
    <property type="entry name" value="Peptidase_S24_S26A/B/C"/>
</dbReference>
<dbReference type="EMBL" id="AP024110">
    <property type="protein sequence ID" value="BCM25421.1"/>
    <property type="molecule type" value="Genomic_DNA"/>
</dbReference>
<evidence type="ECO:0000256" key="6">
    <source>
        <dbReference type="ARBA" id="ARBA00023236"/>
    </source>
</evidence>
<dbReference type="Gene3D" id="2.10.109.10">
    <property type="entry name" value="Umud Fragment, subunit A"/>
    <property type="match status" value="1"/>
</dbReference>
<dbReference type="CDD" id="cd06529">
    <property type="entry name" value="S24_LexA-like"/>
    <property type="match status" value="1"/>
</dbReference>
<evidence type="ECO:0000313" key="10">
    <source>
        <dbReference type="EMBL" id="BCM25421.1"/>
    </source>
</evidence>
<reference evidence="10" key="1">
    <citation type="journal article" date="2021" name="Arch. Microbiol.">
        <title>Methyloradius palustris gen. nov., sp. nov., a methanol-oxidizing bacterium isolated from snow.</title>
        <authorList>
            <person name="Miyadera T."/>
            <person name="Kojima H."/>
            <person name="Fukui M."/>
        </authorList>
    </citation>
    <scope>NUCLEOTIDE SEQUENCE</scope>
    <source>
        <strain evidence="10">Zm11</strain>
    </source>
</reference>
<dbReference type="AlphaFoldDB" id="A0A8D5JRF3"/>
<dbReference type="RefSeq" id="WP_221763510.1">
    <property type="nucleotide sequence ID" value="NZ_AP024110.1"/>
</dbReference>
<evidence type="ECO:0000256" key="5">
    <source>
        <dbReference type="ARBA" id="ARBA00023204"/>
    </source>
</evidence>
<name>A0A8D5JRF3_9PROT</name>
<dbReference type="PANTHER" id="PTHR33516">
    <property type="entry name" value="LEXA REPRESSOR"/>
    <property type="match status" value="1"/>
</dbReference>
<protein>
    <submittedName>
        <fullName evidence="10">DNA polymerase V</fullName>
    </submittedName>
</protein>
<dbReference type="SUPFAM" id="SSF51306">
    <property type="entry name" value="LexA/Signal peptidase"/>
    <property type="match status" value="1"/>
</dbReference>
<dbReference type="GO" id="GO:0009432">
    <property type="term" value="P:SOS response"/>
    <property type="evidence" value="ECO:0007669"/>
    <property type="project" value="UniProtKB-KW"/>
</dbReference>
<dbReference type="KEGG" id="mpau:ZMTM_16800"/>
<dbReference type="GO" id="GO:0006355">
    <property type="term" value="P:regulation of DNA-templated transcription"/>
    <property type="evidence" value="ECO:0007669"/>
    <property type="project" value="InterPro"/>
</dbReference>
<evidence type="ECO:0000256" key="4">
    <source>
        <dbReference type="ARBA" id="ARBA00022813"/>
    </source>
</evidence>
<organism evidence="10 11">
    <name type="scientific">Methyloradius palustris</name>
    <dbReference type="NCBI Taxonomy" id="2778876"/>
    <lineage>
        <taxon>Bacteria</taxon>
        <taxon>Pseudomonadati</taxon>
        <taxon>Pseudomonadota</taxon>
        <taxon>Betaproteobacteria</taxon>
        <taxon>Nitrosomonadales</taxon>
        <taxon>Methylophilaceae</taxon>
        <taxon>Methyloradius</taxon>
    </lineage>
</organism>
<evidence type="ECO:0000256" key="7">
    <source>
        <dbReference type="RuleBase" id="RU003991"/>
    </source>
</evidence>
<dbReference type="InterPro" id="IPR036286">
    <property type="entry name" value="LexA/Signal_pep-like_sf"/>
</dbReference>
<keyword evidence="4 7" id="KW-0068">Autocatalytic cleavage</keyword>
<keyword evidence="5" id="KW-0234">DNA repair</keyword>
<evidence type="ECO:0000256" key="1">
    <source>
        <dbReference type="ARBA" id="ARBA00007484"/>
    </source>
</evidence>
<dbReference type="GO" id="GO:0006281">
    <property type="term" value="P:DNA repair"/>
    <property type="evidence" value="ECO:0007669"/>
    <property type="project" value="UniProtKB-KW"/>
</dbReference>
<feature type="region of interest" description="Disordered" evidence="8">
    <location>
        <begin position="1"/>
        <end position="26"/>
    </location>
</feature>
<evidence type="ECO:0000256" key="8">
    <source>
        <dbReference type="SAM" id="MobiDB-lite"/>
    </source>
</evidence>
<sequence>MTTKDTTLRGGKREGSGRKPWSPFQEKTKAIRIPESQEPVIRDFLEAFKRKQLSSQLDNVQSIEQPAINPPTIGIPLYSNRVPAGLPSPVDDHVDKRLDLNEYMIREADATFFVRIRGDSMIDAGIFDNDVVIVDKSLVASMGDIVLASVDGEFTVKTLGKTKELTPRLLPANPKFSPIEIKEGMDFDVWGVVTGSLRKFK</sequence>
<keyword evidence="2" id="KW-0227">DNA damage</keyword>
<dbReference type="GO" id="GO:0016787">
    <property type="term" value="F:hydrolase activity"/>
    <property type="evidence" value="ECO:0007669"/>
    <property type="project" value="UniProtKB-KW"/>
</dbReference>
<accession>A0A8D5JRF3</accession>
<comment type="similarity">
    <text evidence="1 7">Belongs to the peptidase S24 family.</text>
</comment>
<evidence type="ECO:0000256" key="2">
    <source>
        <dbReference type="ARBA" id="ARBA00022763"/>
    </source>
</evidence>
<dbReference type="NCBIfam" id="NF007621">
    <property type="entry name" value="PRK10276.1"/>
    <property type="match status" value="1"/>
</dbReference>
<dbReference type="Pfam" id="PF00717">
    <property type="entry name" value="Peptidase_S24"/>
    <property type="match status" value="1"/>
</dbReference>
<dbReference type="PRINTS" id="PR00726">
    <property type="entry name" value="LEXASERPTASE"/>
</dbReference>
<evidence type="ECO:0000313" key="11">
    <source>
        <dbReference type="Proteomes" id="UP000826722"/>
    </source>
</evidence>
<dbReference type="InterPro" id="IPR050077">
    <property type="entry name" value="LexA_repressor"/>
</dbReference>
<dbReference type="InterPro" id="IPR039418">
    <property type="entry name" value="LexA-like"/>
</dbReference>
<gene>
    <name evidence="10" type="primary">umuD_2</name>
    <name evidence="10" type="ORF">ZMTM_16800</name>
</gene>
<evidence type="ECO:0000256" key="3">
    <source>
        <dbReference type="ARBA" id="ARBA00022801"/>
    </source>
</evidence>
<dbReference type="PANTHER" id="PTHR33516:SF2">
    <property type="entry name" value="LEXA REPRESSOR-RELATED"/>
    <property type="match status" value="1"/>
</dbReference>
<dbReference type="Proteomes" id="UP000826722">
    <property type="component" value="Chromosome"/>
</dbReference>
<keyword evidence="3 7" id="KW-0378">Hydrolase</keyword>
<feature type="domain" description="Peptidase S24/S26A/S26B/S26C" evidence="9">
    <location>
        <begin position="76"/>
        <end position="193"/>
    </location>
</feature>
<evidence type="ECO:0000259" key="9">
    <source>
        <dbReference type="Pfam" id="PF00717"/>
    </source>
</evidence>
<dbReference type="InterPro" id="IPR006197">
    <property type="entry name" value="Peptidase_S24_LexA"/>
</dbReference>
<keyword evidence="11" id="KW-1185">Reference proteome</keyword>